<dbReference type="GO" id="GO:1990281">
    <property type="term" value="C:efflux pump complex"/>
    <property type="evidence" value="ECO:0007669"/>
    <property type="project" value="TreeGrafter"/>
</dbReference>
<feature type="domain" description="Multidrug resistance protein MdtA-like barrel-sandwich hybrid" evidence="8">
    <location>
        <begin position="69"/>
        <end position="209"/>
    </location>
</feature>
<evidence type="ECO:0000256" key="4">
    <source>
        <dbReference type="ARBA" id="ARBA00022475"/>
    </source>
</evidence>
<reference evidence="11" key="2">
    <citation type="submission" date="2021-04" db="EMBL/GenBank/DDBJ databases">
        <authorList>
            <person name="Gilroy R."/>
        </authorList>
    </citation>
    <scope>NUCLEOTIDE SEQUENCE</scope>
    <source>
        <strain evidence="11">5032</strain>
    </source>
</reference>
<evidence type="ECO:0000256" key="1">
    <source>
        <dbReference type="ARBA" id="ARBA00004236"/>
    </source>
</evidence>
<accession>A0A9D2HN93</accession>
<gene>
    <name evidence="11" type="ORF">H9784_04975</name>
</gene>
<dbReference type="NCBIfam" id="NF008589">
    <property type="entry name" value="PRK11556.1"/>
    <property type="match status" value="1"/>
</dbReference>
<evidence type="ECO:0000259" key="8">
    <source>
        <dbReference type="Pfam" id="PF25917"/>
    </source>
</evidence>
<evidence type="ECO:0000256" key="5">
    <source>
        <dbReference type="ARBA" id="ARBA00022519"/>
    </source>
</evidence>
<evidence type="ECO:0000259" key="7">
    <source>
        <dbReference type="Pfam" id="PF25876"/>
    </source>
</evidence>
<dbReference type="Pfam" id="PF25917">
    <property type="entry name" value="BSH_RND"/>
    <property type="match status" value="1"/>
</dbReference>
<dbReference type="PANTHER" id="PTHR30469">
    <property type="entry name" value="MULTIDRUG RESISTANCE PROTEIN MDTA"/>
    <property type="match status" value="1"/>
</dbReference>
<dbReference type="SUPFAM" id="SSF111369">
    <property type="entry name" value="HlyD-like secretion proteins"/>
    <property type="match status" value="1"/>
</dbReference>
<evidence type="ECO:0000259" key="9">
    <source>
        <dbReference type="Pfam" id="PF25944"/>
    </source>
</evidence>
<evidence type="ECO:0000313" key="11">
    <source>
        <dbReference type="EMBL" id="HJA78909.1"/>
    </source>
</evidence>
<evidence type="ECO:0000259" key="10">
    <source>
        <dbReference type="Pfam" id="PF25967"/>
    </source>
</evidence>
<dbReference type="AlphaFoldDB" id="A0A9D2HN93"/>
<keyword evidence="6" id="KW-0472">Membrane</keyword>
<name>A0A9D2HN93_9BACT</name>
<keyword evidence="5" id="KW-0997">Cell inner membrane</keyword>
<keyword evidence="4" id="KW-1003">Cell membrane</keyword>
<dbReference type="InterPro" id="IPR006143">
    <property type="entry name" value="RND_pump_MFP"/>
</dbReference>
<dbReference type="Gene3D" id="2.40.420.20">
    <property type="match status" value="1"/>
</dbReference>
<evidence type="ECO:0000256" key="2">
    <source>
        <dbReference type="ARBA" id="ARBA00009477"/>
    </source>
</evidence>
<dbReference type="Pfam" id="PF25967">
    <property type="entry name" value="RND-MFP_C"/>
    <property type="match status" value="1"/>
</dbReference>
<dbReference type="Gene3D" id="2.40.30.170">
    <property type="match status" value="1"/>
</dbReference>
<dbReference type="InterPro" id="IPR058624">
    <property type="entry name" value="MdtA-like_HH"/>
</dbReference>
<feature type="domain" description="Multidrug resistance protein MdtA-like C-terminal permuted SH3" evidence="10">
    <location>
        <begin position="306"/>
        <end position="367"/>
    </location>
</feature>
<evidence type="ECO:0000313" key="12">
    <source>
        <dbReference type="Proteomes" id="UP000823821"/>
    </source>
</evidence>
<comment type="caution">
    <text evidence="11">The sequence shown here is derived from an EMBL/GenBank/DDBJ whole genome shotgun (WGS) entry which is preliminary data.</text>
</comment>
<proteinExistence type="inferred from homology"/>
<protein>
    <submittedName>
        <fullName evidence="11">MdtA/MuxA family multidrug efflux RND transporter periplasmic adaptor subunit</fullName>
    </submittedName>
</protein>
<dbReference type="Pfam" id="PF25876">
    <property type="entry name" value="HH_MFP_RND"/>
    <property type="match status" value="1"/>
</dbReference>
<feature type="domain" description="Multidrug resistance protein MdtA-like beta-barrel" evidence="9">
    <location>
        <begin position="214"/>
        <end position="301"/>
    </location>
</feature>
<organism evidence="11 12">
    <name type="scientific">Candidatus Desulfovibrio intestinavium</name>
    <dbReference type="NCBI Taxonomy" id="2838534"/>
    <lineage>
        <taxon>Bacteria</taxon>
        <taxon>Pseudomonadati</taxon>
        <taxon>Thermodesulfobacteriota</taxon>
        <taxon>Desulfovibrionia</taxon>
        <taxon>Desulfovibrionales</taxon>
        <taxon>Desulfovibrionaceae</taxon>
        <taxon>Desulfovibrio</taxon>
    </lineage>
</organism>
<dbReference type="GO" id="GO:0015562">
    <property type="term" value="F:efflux transmembrane transporter activity"/>
    <property type="evidence" value="ECO:0007669"/>
    <property type="project" value="TreeGrafter"/>
</dbReference>
<dbReference type="EMBL" id="DWZD01000033">
    <property type="protein sequence ID" value="HJA78909.1"/>
    <property type="molecule type" value="Genomic_DNA"/>
</dbReference>
<sequence>MKFPSRGRLLRLVLLLIACAAVYRLFFAGGPGGPRMAADAPPVRVAAALAQDMPYFLNGLGTVEPSSDVLVTSRVDGQLIKLHFTEGRRVAAGDLLAEIDPRPFEADLAQAKGNLLRDQAQLTNARNDLERYAKLVKNDYVSAQQYETQRALVRQYEGTVEADKAAVEAAALQLAYSRITAPVGGIAGLKKVDEGNMIKSSDSEGIVRITETRPCHVMFTLPENRVPLVREALRATRKGESARPVVQAWDREQKGLIAVGELLSMDNQIDSSTGTVKLKALFPNDGGLLYAQQFVNARVMVKLLEDAVTVPAAAVQLGSRGSYVYVVDADNVAHVRDVTPGVSTNQLTVIDKGLEPGEMVVVDGLDRLRDGIAVNVAARMETPRAEPVQ</sequence>
<evidence type="ECO:0000256" key="3">
    <source>
        <dbReference type="ARBA" id="ARBA00022448"/>
    </source>
</evidence>
<reference evidence="11" key="1">
    <citation type="journal article" date="2021" name="PeerJ">
        <title>Extensive microbial diversity within the chicken gut microbiome revealed by metagenomics and culture.</title>
        <authorList>
            <person name="Gilroy R."/>
            <person name="Ravi A."/>
            <person name="Getino M."/>
            <person name="Pursley I."/>
            <person name="Horton D.L."/>
            <person name="Alikhan N.F."/>
            <person name="Baker D."/>
            <person name="Gharbi K."/>
            <person name="Hall N."/>
            <person name="Watson M."/>
            <person name="Adriaenssens E.M."/>
            <person name="Foster-Nyarko E."/>
            <person name="Jarju S."/>
            <person name="Secka A."/>
            <person name="Antonio M."/>
            <person name="Oren A."/>
            <person name="Chaudhuri R.R."/>
            <person name="La Ragione R."/>
            <person name="Hildebrand F."/>
            <person name="Pallen M.J."/>
        </authorList>
    </citation>
    <scope>NUCLEOTIDE SEQUENCE</scope>
    <source>
        <strain evidence="11">5032</strain>
    </source>
</reference>
<dbReference type="PANTHER" id="PTHR30469:SF12">
    <property type="entry name" value="MULTIDRUG RESISTANCE PROTEIN MDTA"/>
    <property type="match status" value="1"/>
</dbReference>
<dbReference type="NCBIfam" id="TIGR01730">
    <property type="entry name" value="RND_mfp"/>
    <property type="match status" value="1"/>
</dbReference>
<dbReference type="InterPro" id="IPR058626">
    <property type="entry name" value="MdtA-like_b-barrel"/>
</dbReference>
<dbReference type="Gene3D" id="2.40.50.100">
    <property type="match status" value="1"/>
</dbReference>
<dbReference type="InterPro" id="IPR058625">
    <property type="entry name" value="MdtA-like_BSH"/>
</dbReference>
<comment type="similarity">
    <text evidence="2">Belongs to the membrane fusion protein (MFP) (TC 8.A.1) family.</text>
</comment>
<comment type="subcellular location">
    <subcellularLocation>
        <location evidence="1">Cell membrane</location>
    </subcellularLocation>
</comment>
<dbReference type="Pfam" id="PF25944">
    <property type="entry name" value="Beta-barrel_RND"/>
    <property type="match status" value="1"/>
</dbReference>
<evidence type="ECO:0000256" key="6">
    <source>
        <dbReference type="ARBA" id="ARBA00023136"/>
    </source>
</evidence>
<dbReference type="Gene3D" id="1.10.287.470">
    <property type="entry name" value="Helix hairpin bin"/>
    <property type="match status" value="1"/>
</dbReference>
<feature type="domain" description="Multidrug resistance protein MdtA-like alpha-helical hairpin" evidence="7">
    <location>
        <begin position="108"/>
        <end position="177"/>
    </location>
</feature>
<dbReference type="InterPro" id="IPR058627">
    <property type="entry name" value="MdtA-like_C"/>
</dbReference>
<dbReference type="Proteomes" id="UP000823821">
    <property type="component" value="Unassembled WGS sequence"/>
</dbReference>
<keyword evidence="3" id="KW-0813">Transport</keyword>